<evidence type="ECO:0000313" key="2">
    <source>
        <dbReference type="EMBL" id="CAI3956383.1"/>
    </source>
</evidence>
<proteinExistence type="predicted"/>
<gene>
    <name evidence="3" type="ORF">R53529_LOCUS2139</name>
    <name evidence="2" type="ORF">R53530_LOCUS2147</name>
</gene>
<reference evidence="2" key="1">
    <citation type="submission" date="2022-10" db="EMBL/GenBank/DDBJ databases">
        <authorList>
            <person name="Botero Cardona J."/>
        </authorList>
    </citation>
    <scope>NUCLEOTIDE SEQUENCE</scope>
    <source>
        <strain evidence="2">LMG 31819</strain>
        <strain evidence="3">R-53529</strain>
    </source>
</reference>
<keyword evidence="5" id="KW-1185">Reference proteome</keyword>
<feature type="signal peptide" evidence="1">
    <location>
        <begin position="1"/>
        <end position="21"/>
    </location>
</feature>
<dbReference type="Proteomes" id="UP001154255">
    <property type="component" value="Unassembled WGS sequence"/>
</dbReference>
<dbReference type="Proteomes" id="UP001154259">
    <property type="component" value="Unassembled WGS sequence"/>
</dbReference>
<evidence type="ECO:0000256" key="1">
    <source>
        <dbReference type="SAM" id="SignalP"/>
    </source>
</evidence>
<accession>A0A9W4X7H5</accession>
<organism evidence="2 4">
    <name type="scientific">Commensalibacter communis</name>
    <dbReference type="NCBI Taxonomy" id="2972786"/>
    <lineage>
        <taxon>Bacteria</taxon>
        <taxon>Pseudomonadati</taxon>
        <taxon>Pseudomonadota</taxon>
        <taxon>Alphaproteobacteria</taxon>
        <taxon>Acetobacterales</taxon>
        <taxon>Acetobacteraceae</taxon>
    </lineage>
</organism>
<evidence type="ECO:0000313" key="4">
    <source>
        <dbReference type="Proteomes" id="UP001154255"/>
    </source>
</evidence>
<sequence>MLKYFSLIIVILSFFSINANAQEKNIPFTGVFEGHGRVCYGHLYIKTKTIEWISSFAVCKRSTYKILEMQFDDKGKRIVYLIKNPSKYCRIKIIEFYKEPMDSEDSVFEHWTLTGYKSVEEYHRQKDTKQTSEENFDCDMVR</sequence>
<protein>
    <submittedName>
        <fullName evidence="2">Uncharacterized protein</fullName>
    </submittedName>
</protein>
<evidence type="ECO:0000313" key="5">
    <source>
        <dbReference type="Proteomes" id="UP001154259"/>
    </source>
</evidence>
<dbReference type="AlphaFoldDB" id="A0A9W4X7H5"/>
<dbReference type="EMBL" id="CAMXCS010000009">
    <property type="protein sequence ID" value="CAI3958353.1"/>
    <property type="molecule type" value="Genomic_DNA"/>
</dbReference>
<name>A0A9W4X7H5_9PROT</name>
<comment type="caution">
    <text evidence="2">The sequence shown here is derived from an EMBL/GenBank/DDBJ whole genome shotgun (WGS) entry which is preliminary data.</text>
</comment>
<evidence type="ECO:0000313" key="3">
    <source>
        <dbReference type="EMBL" id="CAI3958353.1"/>
    </source>
</evidence>
<feature type="chain" id="PRO_5040869812" evidence="1">
    <location>
        <begin position="22"/>
        <end position="142"/>
    </location>
</feature>
<dbReference type="RefSeq" id="WP_271790557.1">
    <property type="nucleotide sequence ID" value="NZ_CAMXCJ010000010.1"/>
</dbReference>
<dbReference type="EMBL" id="CAMXCM010000009">
    <property type="protein sequence ID" value="CAI3956383.1"/>
    <property type="molecule type" value="Genomic_DNA"/>
</dbReference>
<keyword evidence="1" id="KW-0732">Signal</keyword>